<dbReference type="Pfam" id="PF24883">
    <property type="entry name" value="NPHP3_N"/>
    <property type="match status" value="1"/>
</dbReference>
<feature type="domain" description="Nephrocystin 3-like N-terminal" evidence="2">
    <location>
        <begin position="287"/>
        <end position="445"/>
    </location>
</feature>
<dbReference type="Gene3D" id="3.40.50.300">
    <property type="entry name" value="P-loop containing nucleotide triphosphate hydrolases"/>
    <property type="match status" value="1"/>
</dbReference>
<accession>A0AAJ0IDS3</accession>
<dbReference type="EMBL" id="JAULSX010000002">
    <property type="protein sequence ID" value="KAK3497878.1"/>
    <property type="molecule type" value="Genomic_DNA"/>
</dbReference>
<evidence type="ECO:0000313" key="3">
    <source>
        <dbReference type="EMBL" id="KAK3497878.1"/>
    </source>
</evidence>
<evidence type="ECO:0000259" key="2">
    <source>
        <dbReference type="Pfam" id="PF24883"/>
    </source>
</evidence>
<name>A0AAJ0IDS3_9PEZI</name>
<evidence type="ECO:0000256" key="1">
    <source>
        <dbReference type="ARBA" id="ARBA00022737"/>
    </source>
</evidence>
<reference evidence="3 4" key="1">
    <citation type="journal article" date="2023" name="Mol. Phylogenet. Evol.">
        <title>Genome-scale phylogeny and comparative genomics of the fungal order Sordariales.</title>
        <authorList>
            <person name="Hensen N."/>
            <person name="Bonometti L."/>
            <person name="Westerberg I."/>
            <person name="Brannstrom I.O."/>
            <person name="Guillou S."/>
            <person name="Cros-Aarteil S."/>
            <person name="Calhoun S."/>
            <person name="Haridas S."/>
            <person name="Kuo A."/>
            <person name="Mondo S."/>
            <person name="Pangilinan J."/>
            <person name="Riley R."/>
            <person name="LaButti K."/>
            <person name="Andreopoulos B."/>
            <person name="Lipzen A."/>
            <person name="Chen C."/>
            <person name="Yan M."/>
            <person name="Daum C."/>
            <person name="Ng V."/>
            <person name="Clum A."/>
            <person name="Steindorff A."/>
            <person name="Ohm R.A."/>
            <person name="Martin F."/>
            <person name="Silar P."/>
            <person name="Natvig D.O."/>
            <person name="Lalanne C."/>
            <person name="Gautier V."/>
            <person name="Ament-Velasquez S.L."/>
            <person name="Kruys A."/>
            <person name="Hutchinson M.I."/>
            <person name="Powell A.J."/>
            <person name="Barry K."/>
            <person name="Miller A.N."/>
            <person name="Grigoriev I.V."/>
            <person name="Debuchy R."/>
            <person name="Gladieux P."/>
            <person name="Hiltunen Thoren M."/>
            <person name="Johannesson H."/>
        </authorList>
    </citation>
    <scope>NUCLEOTIDE SEQUENCE [LARGE SCALE GENOMIC DNA]</scope>
    <source>
        <strain evidence="3 4">FGSC 10403</strain>
    </source>
</reference>
<sequence>MASRSSGALISLPGPSQLAPELRLAQAVSEFAQALDGTKKQEFMRLQAQCASSPPTASEVIMMTEQLNREGARRHASWTPASGTRLGGFLSRIQKFAEAGDVLIGGTQSLIASGVWMAVRVSLEAAVGHYAYFDQVSSMLMRLTRSWSVTSEFAKHFPNSAELQALFSEYLTRVVRLCQQILAVAERSSYLLLASSLFSTFDNEFGPIQEELNMYGALIEKQFTLLTSSQAADRQQAARKETGGMIRRFSKAWRRQHILEQKQHLLQNLSPRQGQQDAIWRRERKRGTANWILTTSEYKSWKAGHQPVLRVTGHLGCGKTVALATIIADAPMEKKKHAGFICKRDDPHTLEGFTILGSIAHQLLQSGTVRQQWETLIQGSPDTFLGSLTVNSIVKLLQSLLPRNETFCVILDGLDECSEEDVEIVLQALQDLRQQHRISVCFSTRLDASGLPTELTQEYLGTAADLSLNNVLRDTEIEEYIRLEVQRRNARREPQMSDELVEQVTKALAVGAQGMYLWVSLHIEAIFPSYNEGVLTNELVQDILHHLPKDLPQAFDQALDRIPDRRYGDRIFQVVAVAETCLTGEQLSVALTVQPGDPTWNGARLPHSPKQVVSRCGGGLLELDEEDDQVRFIHHSVVPHMGNRKVGTDGRSLTRSWMADAESFMGSVCVTYLNFADFDKRMTLNRKVDPSSISERLKKEASSSNPLLASMVRHLKRDKHRRPAPEQLNVFMTLLEVQIPKNEAMTCFLSYASKYWTRHTAHLTEEDAAKVDILWRAIINDRPPHVWVPWNTSLDGEGGMIEYALNKSHAYLFRHIIRSHSQNNHVFIGTCQWVSEQIQNDKEKVQCLDELKERCIVAGPSFVAAVYFLVLLTSTPLENTSAQFALHMARKHLIGIGVQGVVSHLWALIEETRSAASLYRGTNSKSAQVALAAALTVLALLRRTRNSPDPTEDDVLRFSDILSEAADDHCFKIVWDNLPKVAGWASDPQSLASQALQNAIAHNNFDLLRMITTNIYVDLSLIRDVLQRAKENAESIFRSKITSLLNLTSHSNKVWFVVDDHVLETIRIHLMNDDYKQAMQSIGGWLDRERSNHSSVPDLSLLQKIIEWTISYRCDKVLEAMPCLSEAVKAWPTILLDVMTTYAQPERVGREEDLERERKIFFKLVDEVQKLEFNDIYLTGSDSGPSVDSQWTALHAAALWQPYAIGAVLKLWPGAIHRRTTHGLTPLAVSICARPKQKGHSSIPSLGPRVLAFLKAATTGEAEALCGDSLLSPLHCSIACCPPDITQILVEHGATSSVSLTDPEDSKTYRILKIIALLESKISWRGTYMTWKSRYKANMSLEDYYKDKLPPSTT</sequence>
<dbReference type="InterPro" id="IPR056884">
    <property type="entry name" value="NPHP3-like_N"/>
</dbReference>
<keyword evidence="1" id="KW-0677">Repeat</keyword>
<comment type="caution">
    <text evidence="3">The sequence shown here is derived from an EMBL/GenBank/DDBJ whole genome shotgun (WGS) entry which is preliminary data.</text>
</comment>
<dbReference type="Proteomes" id="UP001285908">
    <property type="component" value="Unassembled WGS sequence"/>
</dbReference>
<gene>
    <name evidence="3" type="ORF">B0T23DRAFT_309912</name>
</gene>
<organism evidence="3 4">
    <name type="scientific">Neurospora hispaniola</name>
    <dbReference type="NCBI Taxonomy" id="588809"/>
    <lineage>
        <taxon>Eukaryota</taxon>
        <taxon>Fungi</taxon>
        <taxon>Dikarya</taxon>
        <taxon>Ascomycota</taxon>
        <taxon>Pezizomycotina</taxon>
        <taxon>Sordariomycetes</taxon>
        <taxon>Sordariomycetidae</taxon>
        <taxon>Sordariales</taxon>
        <taxon>Sordariaceae</taxon>
        <taxon>Neurospora</taxon>
    </lineage>
</organism>
<dbReference type="InterPro" id="IPR027417">
    <property type="entry name" value="P-loop_NTPase"/>
</dbReference>
<dbReference type="SUPFAM" id="SSF52540">
    <property type="entry name" value="P-loop containing nucleoside triphosphate hydrolases"/>
    <property type="match status" value="1"/>
</dbReference>
<keyword evidence="4" id="KW-1185">Reference proteome</keyword>
<dbReference type="PANTHER" id="PTHR10039">
    <property type="entry name" value="AMELOGENIN"/>
    <property type="match status" value="1"/>
</dbReference>
<dbReference type="PANTHER" id="PTHR10039:SF10">
    <property type="entry name" value="NACHT DOMAIN-CONTAINING PROTEIN"/>
    <property type="match status" value="1"/>
</dbReference>
<dbReference type="GeneID" id="87872172"/>
<dbReference type="RefSeq" id="XP_062696142.1">
    <property type="nucleotide sequence ID" value="XM_062834550.1"/>
</dbReference>
<protein>
    <recommendedName>
        <fullName evidence="2">Nephrocystin 3-like N-terminal domain-containing protein</fullName>
    </recommendedName>
</protein>
<proteinExistence type="predicted"/>
<evidence type="ECO:0000313" key="4">
    <source>
        <dbReference type="Proteomes" id="UP001285908"/>
    </source>
</evidence>